<evidence type="ECO:0000259" key="1">
    <source>
        <dbReference type="Pfam" id="PF00075"/>
    </source>
</evidence>
<evidence type="ECO:0000313" key="3">
    <source>
        <dbReference type="Proteomes" id="UP000023152"/>
    </source>
</evidence>
<protein>
    <recommendedName>
        <fullName evidence="1">RNase H type-1 domain-containing protein</fullName>
    </recommendedName>
</protein>
<dbReference type="GO" id="GO:0003676">
    <property type="term" value="F:nucleic acid binding"/>
    <property type="evidence" value="ECO:0007669"/>
    <property type="project" value="InterPro"/>
</dbReference>
<dbReference type="Proteomes" id="UP000023152">
    <property type="component" value="Unassembled WGS sequence"/>
</dbReference>
<gene>
    <name evidence="2" type="ORF">RFI_00260</name>
</gene>
<evidence type="ECO:0000313" key="2">
    <source>
        <dbReference type="EMBL" id="ETO36802.1"/>
    </source>
</evidence>
<dbReference type="SUPFAM" id="SSF53098">
    <property type="entry name" value="Ribonuclease H-like"/>
    <property type="match status" value="1"/>
</dbReference>
<accession>X6PGI8</accession>
<keyword evidence="3" id="KW-1185">Reference proteome</keyword>
<dbReference type="InterPro" id="IPR002156">
    <property type="entry name" value="RNaseH_domain"/>
</dbReference>
<dbReference type="EMBL" id="ASPP01000275">
    <property type="protein sequence ID" value="ETO36802.1"/>
    <property type="molecule type" value="Genomic_DNA"/>
</dbReference>
<feature type="domain" description="RNase H type-1" evidence="1">
    <location>
        <begin position="101"/>
        <end position="198"/>
    </location>
</feature>
<dbReference type="GO" id="GO:0004523">
    <property type="term" value="F:RNA-DNA hybrid ribonuclease activity"/>
    <property type="evidence" value="ECO:0007669"/>
    <property type="project" value="InterPro"/>
</dbReference>
<dbReference type="Gene3D" id="3.30.420.10">
    <property type="entry name" value="Ribonuclease H-like superfamily/Ribonuclease H"/>
    <property type="match status" value="1"/>
</dbReference>
<dbReference type="AlphaFoldDB" id="X6PGI8"/>
<dbReference type="InterPro" id="IPR036397">
    <property type="entry name" value="RNaseH_sf"/>
</dbReference>
<reference evidence="2 3" key="1">
    <citation type="journal article" date="2013" name="Curr. Biol.">
        <title>The Genome of the Foraminiferan Reticulomyxa filosa.</title>
        <authorList>
            <person name="Glockner G."/>
            <person name="Hulsmann N."/>
            <person name="Schleicher M."/>
            <person name="Noegel A.A."/>
            <person name="Eichinger L."/>
            <person name="Gallinger C."/>
            <person name="Pawlowski J."/>
            <person name="Sierra R."/>
            <person name="Euteneuer U."/>
            <person name="Pillet L."/>
            <person name="Moustafa A."/>
            <person name="Platzer M."/>
            <person name="Groth M."/>
            <person name="Szafranski K."/>
            <person name="Schliwa M."/>
        </authorList>
    </citation>
    <scope>NUCLEOTIDE SEQUENCE [LARGE SCALE GENOMIC DNA]</scope>
</reference>
<name>X6PGI8_RETFI</name>
<sequence length="239" mass="27553">MIKNGGQALIGSLVIGYVPRLWKRANIVPDRNHSICKDYRPISLLSGVGKLGKNYYNEIDVNPFIHPLIVMEKNVLVVKQASMQITKLLHSSKSPFEKWKEPTSPIKGITTMVGSEIEAIRQALEKVQFQYKDERVLILSYCKFAVNAIRNKCNSETYNFPIAECQKLMKELGDGVPEIYWIKGHSGNERADAVAKRARFQEEFEQPELFRKPDKSAPFLNFHGLNPFFTEEWNRYWTN</sequence>
<comment type="caution">
    <text evidence="2">The sequence shown here is derived from an EMBL/GenBank/DDBJ whole genome shotgun (WGS) entry which is preliminary data.</text>
</comment>
<dbReference type="InterPro" id="IPR012337">
    <property type="entry name" value="RNaseH-like_sf"/>
</dbReference>
<proteinExistence type="predicted"/>
<organism evidence="2 3">
    <name type="scientific">Reticulomyxa filosa</name>
    <dbReference type="NCBI Taxonomy" id="46433"/>
    <lineage>
        <taxon>Eukaryota</taxon>
        <taxon>Sar</taxon>
        <taxon>Rhizaria</taxon>
        <taxon>Retaria</taxon>
        <taxon>Foraminifera</taxon>
        <taxon>Monothalamids</taxon>
        <taxon>Reticulomyxidae</taxon>
        <taxon>Reticulomyxa</taxon>
    </lineage>
</organism>
<dbReference type="Pfam" id="PF00075">
    <property type="entry name" value="RNase_H"/>
    <property type="match status" value="1"/>
</dbReference>